<evidence type="ECO:0000313" key="9">
    <source>
        <dbReference type="EMBL" id="MEQ2427149.1"/>
    </source>
</evidence>
<comment type="similarity">
    <text evidence="7">Belongs to the binding-protein-dependent transport system permease family.</text>
</comment>
<evidence type="ECO:0000256" key="5">
    <source>
        <dbReference type="ARBA" id="ARBA00022989"/>
    </source>
</evidence>
<gene>
    <name evidence="9" type="ORF">WMQ36_19465</name>
</gene>
<evidence type="ECO:0000256" key="4">
    <source>
        <dbReference type="ARBA" id="ARBA00022692"/>
    </source>
</evidence>
<evidence type="ECO:0000256" key="7">
    <source>
        <dbReference type="RuleBase" id="RU363032"/>
    </source>
</evidence>
<dbReference type="Proteomes" id="UP001454086">
    <property type="component" value="Unassembled WGS sequence"/>
</dbReference>
<keyword evidence="2 7" id="KW-0813">Transport</keyword>
<keyword evidence="5 7" id="KW-1133">Transmembrane helix</keyword>
<dbReference type="InterPro" id="IPR000515">
    <property type="entry name" value="MetI-like"/>
</dbReference>
<evidence type="ECO:0000256" key="3">
    <source>
        <dbReference type="ARBA" id="ARBA00022475"/>
    </source>
</evidence>
<reference evidence="9 10" key="1">
    <citation type="submission" date="2024-03" db="EMBL/GenBank/DDBJ databases">
        <title>Human intestinal bacterial collection.</title>
        <authorList>
            <person name="Pauvert C."/>
            <person name="Hitch T.C.A."/>
            <person name="Clavel T."/>
        </authorList>
    </citation>
    <scope>NUCLEOTIDE SEQUENCE [LARGE SCALE GENOMIC DNA]</scope>
    <source>
        <strain evidence="9 10">CLA-SR-H021</strain>
    </source>
</reference>
<evidence type="ECO:0000259" key="8">
    <source>
        <dbReference type="PROSITE" id="PS50928"/>
    </source>
</evidence>
<feature type="transmembrane region" description="Helical" evidence="7">
    <location>
        <begin position="164"/>
        <end position="184"/>
    </location>
</feature>
<dbReference type="EMBL" id="JBBMFM010000090">
    <property type="protein sequence ID" value="MEQ2427149.1"/>
    <property type="molecule type" value="Genomic_DNA"/>
</dbReference>
<dbReference type="SUPFAM" id="SSF161098">
    <property type="entry name" value="MetI-like"/>
    <property type="match status" value="1"/>
</dbReference>
<dbReference type="InterPro" id="IPR035906">
    <property type="entry name" value="MetI-like_sf"/>
</dbReference>
<comment type="subcellular location">
    <subcellularLocation>
        <location evidence="1 7">Cell membrane</location>
        <topology evidence="1 7">Multi-pass membrane protein</topology>
    </subcellularLocation>
</comment>
<evidence type="ECO:0000313" key="10">
    <source>
        <dbReference type="Proteomes" id="UP001454086"/>
    </source>
</evidence>
<sequence length="302" mass="34241">MTEKQKMDKAARQRRKMEAAVVHGVIWIMVAALAAFVLGTLFIAFFTSLKQPEETISAAFEFFPKHWRWQNYIDVLKGDIWARYFFNSAFVTVVVVGLSIVISSLAGYAFARLEFKGSHVLFILFLCGMMLPSQVYIIPQYILLKQIPLMGGNNIWGKGGLGLLNTYWALIIPYLSAPLGVFLIKQYYMGFPKALDEAATLDGCGSFDVYRYIFLPLSKPVFATFAILKFTGTWNDYFYPLIMTNSKSMYNVQIALQKYQGEFGVQWNYLMAAATMSIAPILIVFIFCQKYFTQGIVTSGLK</sequence>
<feature type="transmembrane region" description="Helical" evidence="7">
    <location>
        <begin position="267"/>
        <end position="287"/>
    </location>
</feature>
<dbReference type="PANTHER" id="PTHR43744:SF12">
    <property type="entry name" value="ABC TRANSPORTER PERMEASE PROTEIN MG189-RELATED"/>
    <property type="match status" value="1"/>
</dbReference>
<protein>
    <submittedName>
        <fullName evidence="9">Carbohydrate ABC transporter permease</fullName>
    </submittedName>
</protein>
<feature type="transmembrane region" description="Helical" evidence="7">
    <location>
        <begin position="84"/>
        <end position="108"/>
    </location>
</feature>
<comment type="caution">
    <text evidence="9">The sequence shown here is derived from an EMBL/GenBank/DDBJ whole genome shotgun (WGS) entry which is preliminary data.</text>
</comment>
<feature type="transmembrane region" description="Helical" evidence="7">
    <location>
        <begin position="120"/>
        <end position="144"/>
    </location>
</feature>
<evidence type="ECO:0000256" key="2">
    <source>
        <dbReference type="ARBA" id="ARBA00022448"/>
    </source>
</evidence>
<keyword evidence="3" id="KW-1003">Cell membrane</keyword>
<evidence type="ECO:0000256" key="1">
    <source>
        <dbReference type="ARBA" id="ARBA00004651"/>
    </source>
</evidence>
<organism evidence="9 10">
    <name type="scientific">Enterocloster hominis</name>
    <name type="common">ex Hitch et al. 2024</name>
    <dbReference type="NCBI Taxonomy" id="1917870"/>
    <lineage>
        <taxon>Bacteria</taxon>
        <taxon>Bacillati</taxon>
        <taxon>Bacillota</taxon>
        <taxon>Clostridia</taxon>
        <taxon>Lachnospirales</taxon>
        <taxon>Lachnospiraceae</taxon>
        <taxon>Enterocloster</taxon>
    </lineage>
</organism>
<evidence type="ECO:0000256" key="6">
    <source>
        <dbReference type="ARBA" id="ARBA00023136"/>
    </source>
</evidence>
<accession>A0ABV1D9U7</accession>
<dbReference type="PANTHER" id="PTHR43744">
    <property type="entry name" value="ABC TRANSPORTER PERMEASE PROTEIN MG189-RELATED-RELATED"/>
    <property type="match status" value="1"/>
</dbReference>
<keyword evidence="10" id="KW-1185">Reference proteome</keyword>
<dbReference type="RefSeq" id="WP_120056420.1">
    <property type="nucleotide sequence ID" value="NZ_JBBMFM010000090.1"/>
</dbReference>
<dbReference type="Gene3D" id="1.10.3720.10">
    <property type="entry name" value="MetI-like"/>
    <property type="match status" value="1"/>
</dbReference>
<name>A0ABV1D9U7_9FIRM</name>
<feature type="domain" description="ABC transmembrane type-1" evidence="8">
    <location>
        <begin position="85"/>
        <end position="288"/>
    </location>
</feature>
<feature type="transmembrane region" description="Helical" evidence="7">
    <location>
        <begin position="21"/>
        <end position="46"/>
    </location>
</feature>
<dbReference type="CDD" id="cd06261">
    <property type="entry name" value="TM_PBP2"/>
    <property type="match status" value="1"/>
</dbReference>
<proteinExistence type="inferred from homology"/>
<dbReference type="Pfam" id="PF00528">
    <property type="entry name" value="BPD_transp_1"/>
    <property type="match status" value="1"/>
</dbReference>
<dbReference type="PROSITE" id="PS50928">
    <property type="entry name" value="ABC_TM1"/>
    <property type="match status" value="1"/>
</dbReference>
<keyword evidence="4 7" id="KW-0812">Transmembrane</keyword>
<keyword evidence="6 7" id="KW-0472">Membrane</keyword>